<evidence type="ECO:0000259" key="2">
    <source>
        <dbReference type="Pfam" id="PF14378"/>
    </source>
</evidence>
<dbReference type="Pfam" id="PF14378">
    <property type="entry name" value="PAP2_3"/>
    <property type="match status" value="1"/>
</dbReference>
<keyword evidence="1" id="KW-1133">Transmembrane helix</keyword>
<dbReference type="InterPro" id="IPR026841">
    <property type="entry name" value="Aur1/Ipt1"/>
</dbReference>
<feature type="transmembrane region" description="Helical" evidence="1">
    <location>
        <begin position="175"/>
        <end position="191"/>
    </location>
</feature>
<organism evidence="3 4">
    <name type="scientific">Emcibacter nanhaiensis</name>
    <dbReference type="NCBI Taxonomy" id="1505037"/>
    <lineage>
        <taxon>Bacteria</taxon>
        <taxon>Pseudomonadati</taxon>
        <taxon>Pseudomonadota</taxon>
        <taxon>Alphaproteobacteria</taxon>
        <taxon>Emcibacterales</taxon>
        <taxon>Emcibacteraceae</taxon>
        <taxon>Emcibacter</taxon>
    </lineage>
</organism>
<feature type="transmembrane region" description="Helical" evidence="1">
    <location>
        <begin position="203"/>
        <end position="224"/>
    </location>
</feature>
<keyword evidence="1" id="KW-0812">Transmembrane</keyword>
<dbReference type="EMBL" id="VFIY01000018">
    <property type="protein sequence ID" value="TPD57488.1"/>
    <property type="molecule type" value="Genomic_DNA"/>
</dbReference>
<feature type="transmembrane region" description="Helical" evidence="1">
    <location>
        <begin position="337"/>
        <end position="356"/>
    </location>
</feature>
<dbReference type="RefSeq" id="WP_139941803.1">
    <property type="nucleotide sequence ID" value="NZ_JBHSYP010000005.1"/>
</dbReference>
<feature type="transmembrane region" description="Helical" evidence="1">
    <location>
        <begin position="100"/>
        <end position="122"/>
    </location>
</feature>
<keyword evidence="1" id="KW-0472">Membrane</keyword>
<reference evidence="4" key="1">
    <citation type="submission" date="2019-06" db="EMBL/GenBank/DDBJ databases">
        <title>The complete genome of Emcibacter congregatus ZYLT.</title>
        <authorList>
            <person name="Zhao Z."/>
        </authorList>
    </citation>
    <scope>NUCLEOTIDE SEQUENCE [LARGE SCALE GENOMIC DNA]</scope>
    <source>
        <strain evidence="4">MCCC 1A06723</strain>
    </source>
</reference>
<evidence type="ECO:0000313" key="4">
    <source>
        <dbReference type="Proteomes" id="UP000319148"/>
    </source>
</evidence>
<protein>
    <recommendedName>
        <fullName evidence="2">Inositolphosphotransferase Aur1/Ipt1 domain-containing protein</fullName>
    </recommendedName>
</protein>
<comment type="caution">
    <text evidence="3">The sequence shown here is derived from an EMBL/GenBank/DDBJ whole genome shotgun (WGS) entry which is preliminary data.</text>
</comment>
<keyword evidence="4" id="KW-1185">Reference proteome</keyword>
<evidence type="ECO:0000313" key="3">
    <source>
        <dbReference type="EMBL" id="TPD57488.1"/>
    </source>
</evidence>
<name>A0A501PBB7_9PROT</name>
<proteinExistence type="predicted"/>
<dbReference type="AlphaFoldDB" id="A0A501PBB7"/>
<dbReference type="SUPFAM" id="SSF48317">
    <property type="entry name" value="Acid phosphatase/Vanadium-dependent haloperoxidase"/>
    <property type="match status" value="1"/>
</dbReference>
<feature type="transmembrane region" description="Helical" evidence="1">
    <location>
        <begin position="25"/>
        <end position="47"/>
    </location>
</feature>
<accession>A0A501PBB7</accession>
<feature type="transmembrane region" description="Helical" evidence="1">
    <location>
        <begin position="280"/>
        <end position="302"/>
    </location>
</feature>
<dbReference type="Proteomes" id="UP000319148">
    <property type="component" value="Unassembled WGS sequence"/>
</dbReference>
<feature type="domain" description="Inositolphosphotransferase Aur1/Ipt1" evidence="2">
    <location>
        <begin position="140"/>
        <end position="337"/>
    </location>
</feature>
<dbReference type="InterPro" id="IPR036938">
    <property type="entry name" value="PAP2/HPO_sf"/>
</dbReference>
<dbReference type="GO" id="GO:0016020">
    <property type="term" value="C:membrane"/>
    <property type="evidence" value="ECO:0007669"/>
    <property type="project" value="UniProtKB-SubCell"/>
</dbReference>
<evidence type="ECO:0000256" key="1">
    <source>
        <dbReference type="SAM" id="Phobius"/>
    </source>
</evidence>
<dbReference type="OrthoDB" id="9816314at2"/>
<sequence length="368" mass="42007">MVEAVLAKFNIRLELDRDNLARHQILLLLFLLQALTVWSVLTFNGLSAYLSLSLYAGPMYAALSLILFGKVISYLLRFVRYEKSEKTPTRMLSDFRDGWLNADYLLAFSIPILFLPSFISLFSSLKTVIPEINGFYLDRTFAELDRFLHFGIDPWVITHSIFDGPVSAGVLDFCYKLWFLLMFIYVLWQVVNVSQGHRRAQFLCAFLLIWFVLGNVMAVLLSSAGPCYYHVVMPGNDLYAPLMNKLGLYYEELKAAGGFLQLDSHNMQKQLLDYYQKGELGAGSGISAMPSMHVAVSALLYFSARELNRYAGRFFLAFLVLIQVSSVHLGWHYAVDGYFSIIATWGLWRLSGWLVARYTSDQETAWSR</sequence>
<feature type="transmembrane region" description="Helical" evidence="1">
    <location>
        <begin position="59"/>
        <end position="79"/>
    </location>
</feature>
<gene>
    <name evidence="3" type="ORF">FIV46_15325</name>
</gene>
<feature type="transmembrane region" description="Helical" evidence="1">
    <location>
        <begin position="314"/>
        <end position="331"/>
    </location>
</feature>